<dbReference type="Pfam" id="PF00462">
    <property type="entry name" value="Glutaredoxin"/>
    <property type="match status" value="1"/>
</dbReference>
<gene>
    <name evidence="2" type="ORF">SAY87_025394</name>
</gene>
<dbReference type="SUPFAM" id="SSF52833">
    <property type="entry name" value="Thioredoxin-like"/>
    <property type="match status" value="1"/>
</dbReference>
<dbReference type="Gene3D" id="3.40.30.10">
    <property type="entry name" value="Glutaredoxin"/>
    <property type="match status" value="1"/>
</dbReference>
<feature type="domain" description="Glutaredoxin" evidence="1">
    <location>
        <begin position="98"/>
        <end position="164"/>
    </location>
</feature>
<evidence type="ECO:0000259" key="1">
    <source>
        <dbReference type="Pfam" id="PF00462"/>
    </source>
</evidence>
<organism evidence="2 3">
    <name type="scientific">Trapa incisa</name>
    <dbReference type="NCBI Taxonomy" id="236973"/>
    <lineage>
        <taxon>Eukaryota</taxon>
        <taxon>Viridiplantae</taxon>
        <taxon>Streptophyta</taxon>
        <taxon>Embryophyta</taxon>
        <taxon>Tracheophyta</taxon>
        <taxon>Spermatophyta</taxon>
        <taxon>Magnoliopsida</taxon>
        <taxon>eudicotyledons</taxon>
        <taxon>Gunneridae</taxon>
        <taxon>Pentapetalae</taxon>
        <taxon>rosids</taxon>
        <taxon>malvids</taxon>
        <taxon>Myrtales</taxon>
        <taxon>Lythraceae</taxon>
        <taxon>Trapa</taxon>
    </lineage>
</organism>
<dbReference type="Proteomes" id="UP001345219">
    <property type="component" value="Chromosome 19"/>
</dbReference>
<dbReference type="EMBL" id="JAXIOK010000024">
    <property type="protein sequence ID" value="KAK4741806.1"/>
    <property type="molecule type" value="Genomic_DNA"/>
</dbReference>
<reference evidence="2 3" key="1">
    <citation type="journal article" date="2023" name="Hortic Res">
        <title>Pangenome of water caltrop reveals structural variations and asymmetric subgenome divergence after allopolyploidization.</title>
        <authorList>
            <person name="Zhang X."/>
            <person name="Chen Y."/>
            <person name="Wang L."/>
            <person name="Yuan Y."/>
            <person name="Fang M."/>
            <person name="Shi L."/>
            <person name="Lu R."/>
            <person name="Comes H.P."/>
            <person name="Ma Y."/>
            <person name="Chen Y."/>
            <person name="Huang G."/>
            <person name="Zhou Y."/>
            <person name="Zheng Z."/>
            <person name="Qiu Y."/>
        </authorList>
    </citation>
    <scope>NUCLEOTIDE SEQUENCE [LARGE SCALE GENOMIC DNA]</scope>
    <source>
        <tissue evidence="2">Roots</tissue>
    </source>
</reference>
<dbReference type="CDD" id="cd03031">
    <property type="entry name" value="GRX_GRX_like"/>
    <property type="match status" value="1"/>
</dbReference>
<dbReference type="InterPro" id="IPR036249">
    <property type="entry name" value="Thioredoxin-like_sf"/>
</dbReference>
<dbReference type="Pfam" id="PF23733">
    <property type="entry name" value="GRXCR1-2_C"/>
    <property type="match status" value="1"/>
</dbReference>
<dbReference type="InterPro" id="IPR002109">
    <property type="entry name" value="Glutaredoxin"/>
</dbReference>
<dbReference type="PROSITE" id="PS51354">
    <property type="entry name" value="GLUTAREDOXIN_2"/>
    <property type="match status" value="1"/>
</dbReference>
<comment type="caution">
    <text evidence="2">The sequence shown here is derived from an EMBL/GenBank/DDBJ whole genome shotgun (WGS) entry which is preliminary data.</text>
</comment>
<evidence type="ECO:0000313" key="3">
    <source>
        <dbReference type="Proteomes" id="UP001345219"/>
    </source>
</evidence>
<accession>A0AAN7GB69</accession>
<dbReference type="PANTHER" id="PTHR45669">
    <property type="entry name" value="GLUTAREDOXIN DOMAIN-CONTAINING CYSTEINE-RICH PROTEIN CG12206-RELATED"/>
    <property type="match status" value="1"/>
</dbReference>
<keyword evidence="3" id="KW-1185">Reference proteome</keyword>
<name>A0AAN7GB69_9MYRT</name>
<dbReference type="PANTHER" id="PTHR45669:SF26">
    <property type="entry name" value="GLUTAREDOXIN DOMAIN-CONTAINING PROTEIN"/>
    <property type="match status" value="1"/>
</dbReference>
<sequence length="284" mass="30968">MWRPWSKSTVKIHRPSSHRFSCSSFKDVHLLSGHFSSDEDYPPSSSSPDIRQRSILRRPLSIASHSSILRCASAIPVASLPEAEPSPPPPPLRPPGIIVYYTSLRIVRPTFEACRTVQSILRGFRVRIDERDLSMDPAFLAELQGLFGDAKLTLPRVFIGGRYIGGAEEISHLNEIGELKKLVEGLPKEESAVCDACGGHRFVLCASCNGSHKLHGEKSEFKDCTACNENGLISLLLVSCKLLGVGGIQLASSSFLLLLDEMLLSICKGQGDQGSADRPTYVAP</sequence>
<proteinExistence type="predicted"/>
<dbReference type="AlphaFoldDB" id="A0AAN7GB69"/>
<evidence type="ECO:0000313" key="2">
    <source>
        <dbReference type="EMBL" id="KAK4741806.1"/>
    </source>
</evidence>
<protein>
    <recommendedName>
        <fullName evidence="1">Glutaredoxin domain-containing protein</fullName>
    </recommendedName>
</protein>